<evidence type="ECO:0000313" key="2">
    <source>
        <dbReference type="Proteomes" id="UP000595140"/>
    </source>
</evidence>
<proteinExistence type="predicted"/>
<keyword evidence="2" id="KW-1185">Reference proteome</keyword>
<dbReference type="Proteomes" id="UP000595140">
    <property type="component" value="Unassembled WGS sequence"/>
</dbReference>
<dbReference type="AlphaFoldDB" id="A0A484L463"/>
<name>A0A484L463_9ASTE</name>
<protein>
    <submittedName>
        <fullName evidence="1">Uncharacterized protein</fullName>
    </submittedName>
</protein>
<dbReference type="EMBL" id="OOIL02001001">
    <property type="protein sequence ID" value="VFQ71105.1"/>
    <property type="molecule type" value="Genomic_DNA"/>
</dbReference>
<evidence type="ECO:0000313" key="1">
    <source>
        <dbReference type="EMBL" id="VFQ71105.1"/>
    </source>
</evidence>
<accession>A0A484L463</accession>
<reference evidence="1 2" key="1">
    <citation type="submission" date="2018-04" db="EMBL/GenBank/DDBJ databases">
        <authorList>
            <person name="Vogel A."/>
        </authorList>
    </citation>
    <scope>NUCLEOTIDE SEQUENCE [LARGE SCALE GENOMIC DNA]</scope>
</reference>
<gene>
    <name evidence="1" type="ORF">CCAM_LOCUS12881</name>
</gene>
<organism evidence="1 2">
    <name type="scientific">Cuscuta campestris</name>
    <dbReference type="NCBI Taxonomy" id="132261"/>
    <lineage>
        <taxon>Eukaryota</taxon>
        <taxon>Viridiplantae</taxon>
        <taxon>Streptophyta</taxon>
        <taxon>Embryophyta</taxon>
        <taxon>Tracheophyta</taxon>
        <taxon>Spermatophyta</taxon>
        <taxon>Magnoliopsida</taxon>
        <taxon>eudicotyledons</taxon>
        <taxon>Gunneridae</taxon>
        <taxon>Pentapetalae</taxon>
        <taxon>asterids</taxon>
        <taxon>lamiids</taxon>
        <taxon>Solanales</taxon>
        <taxon>Convolvulaceae</taxon>
        <taxon>Cuscuteae</taxon>
        <taxon>Cuscuta</taxon>
        <taxon>Cuscuta subgen. Grammica</taxon>
        <taxon>Cuscuta sect. Cleistogrammica</taxon>
    </lineage>
</organism>
<sequence length="183" mass="20849">MHQSCFDSVLDLFPQNFKQLISSQCKYEELLLDGYERFRFILLLVRGDKENETVLVLQILNKDGEVSQVIHYNIVDQSFQVLDLPRQASSAAWRRAFPYMESLASPAGDRVASPESTYRMCVTNYLCEVEKIIEAMNNTVSRMCVRNYLCEVAETIGAMIVYTVFIMCFGSNGIINTLNNGQS</sequence>